<dbReference type="AlphaFoldDB" id="A0A059CQD3"/>
<name>A0A059CQD3_EUCGR</name>
<accession>A0A059CQD3</accession>
<sequence length="82" mass="9323">MIHVGFCKRSLIVLPSLVSIFRSLRSPFLLTSFANISVKKFRLHSSWSLTMIVSLSACQHVCLRKILRSFRSSSVRPTCPKD</sequence>
<evidence type="ECO:0000313" key="1">
    <source>
        <dbReference type="EMBL" id="KCW80155.1"/>
    </source>
</evidence>
<organism evidence="1">
    <name type="scientific">Eucalyptus grandis</name>
    <name type="common">Flooded gum</name>
    <dbReference type="NCBI Taxonomy" id="71139"/>
    <lineage>
        <taxon>Eukaryota</taxon>
        <taxon>Viridiplantae</taxon>
        <taxon>Streptophyta</taxon>
        <taxon>Embryophyta</taxon>
        <taxon>Tracheophyta</taxon>
        <taxon>Spermatophyta</taxon>
        <taxon>Magnoliopsida</taxon>
        <taxon>eudicotyledons</taxon>
        <taxon>Gunneridae</taxon>
        <taxon>Pentapetalae</taxon>
        <taxon>rosids</taxon>
        <taxon>malvids</taxon>
        <taxon>Myrtales</taxon>
        <taxon>Myrtaceae</taxon>
        <taxon>Myrtoideae</taxon>
        <taxon>Eucalypteae</taxon>
        <taxon>Eucalyptus</taxon>
    </lineage>
</organism>
<dbReference type="eggNOG" id="KOG0143">
    <property type="taxonomic scope" value="Eukaryota"/>
</dbReference>
<gene>
    <name evidence="1" type="ORF">EUGRSUZ_C01504</name>
</gene>
<dbReference type="Gramene" id="KCW80155">
    <property type="protein sequence ID" value="KCW80155"/>
    <property type="gene ID" value="EUGRSUZ_C01504"/>
</dbReference>
<protein>
    <submittedName>
        <fullName evidence="1">Uncharacterized protein</fullName>
    </submittedName>
</protein>
<proteinExistence type="predicted"/>
<dbReference type="InParanoid" id="A0A059CQD3"/>
<reference evidence="1" key="1">
    <citation type="submission" date="2013-07" db="EMBL/GenBank/DDBJ databases">
        <title>The genome of Eucalyptus grandis.</title>
        <authorList>
            <person name="Schmutz J."/>
            <person name="Hayes R."/>
            <person name="Myburg A."/>
            <person name="Tuskan G."/>
            <person name="Grattapaglia D."/>
            <person name="Rokhsar D.S."/>
        </authorList>
    </citation>
    <scope>NUCLEOTIDE SEQUENCE</scope>
    <source>
        <tissue evidence="1">Leaf extractions</tissue>
    </source>
</reference>
<dbReference type="EMBL" id="KK198755">
    <property type="protein sequence ID" value="KCW80155.1"/>
    <property type="molecule type" value="Genomic_DNA"/>
</dbReference>